<proteinExistence type="predicted"/>
<reference evidence="1 2" key="1">
    <citation type="journal article" date="2003" name="J. Bacteriol.">
        <title>Genomic structure of the Salmonella enterica serovar typhimurium DT 64 bacteriophage ST64T: evidence for modular genetic architecture.</title>
        <authorList>
            <person name="Mmolawa P.T."/>
            <person name="Schmieger H."/>
            <person name="Tucker C.P."/>
            <person name="Heuzenroeder M.W."/>
        </authorList>
    </citation>
    <scope>NUCLEOTIDE SEQUENCE</scope>
</reference>
<organism evidence="1 2">
    <name type="scientific">Salmonella phage ST64T</name>
    <name type="common">Bacteriophage ST64T</name>
    <dbReference type="NCBI Taxonomy" id="173443"/>
    <lineage>
        <taxon>Viruses</taxon>
        <taxon>Duplodnaviria</taxon>
        <taxon>Heunggongvirae</taxon>
        <taxon>Uroviricota</taxon>
        <taxon>Caudoviricetes</taxon>
        <taxon>Lederbergvirus</taxon>
    </lineage>
</organism>
<dbReference type="OrthoDB" id="10148at10239"/>
<dbReference type="GeneID" id="955809"/>
<keyword evidence="2" id="KW-1185">Reference proteome</keyword>
<protein>
    <submittedName>
        <fullName evidence="1">Eac</fullName>
    </submittedName>
</protein>
<accession>Q8HAI5</accession>
<evidence type="ECO:0000313" key="2">
    <source>
        <dbReference type="Proteomes" id="UP000001158"/>
    </source>
</evidence>
<organismHost>
    <name type="scientific">Salmonella typhimurium</name>
    <dbReference type="NCBI Taxonomy" id="90371"/>
</organismHost>
<sequence length="218" mass="24926">MAVFYWRQEMSDQSKYYDYYMVEGEDVKELIQSYDTINDQRNSILTTAAEKVGANAWTTTSSWGGEGGLLQSFVWEKGYEFPCQITIKHEDFWDGKRVVIARGKGNTKEGRAYNKELDAIIHNANAKLKSLPEWNYYITNHYGIMRTGIGGQSGRGLGFVMLSTYGGKHPKRNDCLIFAIPNNKEERHGEVVIPDSFKKITYGKFYDIANEVEEEAVE</sequence>
<dbReference type="Proteomes" id="UP000001158">
    <property type="component" value="Segment"/>
</dbReference>
<evidence type="ECO:0000313" key="1">
    <source>
        <dbReference type="EMBL" id="AAL15480.1"/>
    </source>
</evidence>
<gene>
    <name evidence="1" type="primary">eac</name>
</gene>
<dbReference type="RefSeq" id="NP_720280.1">
    <property type="nucleotide sequence ID" value="NC_004348.1"/>
</dbReference>
<dbReference type="KEGG" id="vg:955809"/>
<dbReference type="EMBL" id="AY052766">
    <property type="protein sequence ID" value="AAL15480.1"/>
    <property type="molecule type" value="Genomic_DNA"/>
</dbReference>
<name>Q8HAI5_BPST6</name>